<protein>
    <recommendedName>
        <fullName evidence="4">Peptidase S8/S53 domain-containing protein</fullName>
    </recommendedName>
</protein>
<dbReference type="STRING" id="78410.A0A0P7BBV4"/>
<proteinExistence type="predicted"/>
<dbReference type="EMBL" id="LKCW01000095">
    <property type="protein sequence ID" value="KPM39889.1"/>
    <property type="molecule type" value="Genomic_DNA"/>
</dbReference>
<name>A0A0P7BBV4_9HYPO</name>
<reference evidence="2 3" key="1">
    <citation type="submission" date="2015-09" db="EMBL/GenBank/DDBJ databases">
        <title>Draft genome of a European isolate of the apple canker pathogen Neonectria ditissima.</title>
        <authorList>
            <person name="Gomez-Cortecero A."/>
            <person name="Harrison R.J."/>
            <person name="Armitage A.D."/>
        </authorList>
    </citation>
    <scope>NUCLEOTIDE SEQUENCE [LARGE SCALE GENOMIC DNA]</scope>
    <source>
        <strain evidence="2 3">R09/05</strain>
    </source>
</reference>
<comment type="caution">
    <text evidence="2">The sequence shown here is derived from an EMBL/GenBank/DDBJ whole genome shotgun (WGS) entry which is preliminary data.</text>
</comment>
<dbReference type="SUPFAM" id="SSF52743">
    <property type="entry name" value="Subtilisin-like"/>
    <property type="match status" value="1"/>
</dbReference>
<dbReference type="AlphaFoldDB" id="A0A0P7BBV4"/>
<gene>
    <name evidence="2" type="ORF">AK830_g6661</name>
</gene>
<evidence type="ECO:0000256" key="1">
    <source>
        <dbReference type="SAM" id="SignalP"/>
    </source>
</evidence>
<keyword evidence="3" id="KW-1185">Reference proteome</keyword>
<organism evidence="2 3">
    <name type="scientific">Neonectria ditissima</name>
    <dbReference type="NCBI Taxonomy" id="78410"/>
    <lineage>
        <taxon>Eukaryota</taxon>
        <taxon>Fungi</taxon>
        <taxon>Dikarya</taxon>
        <taxon>Ascomycota</taxon>
        <taxon>Pezizomycotina</taxon>
        <taxon>Sordariomycetes</taxon>
        <taxon>Hypocreomycetidae</taxon>
        <taxon>Hypocreales</taxon>
        <taxon>Nectriaceae</taxon>
        <taxon>Neonectria</taxon>
    </lineage>
</organism>
<accession>A0A0P7BBV4</accession>
<dbReference type="InterPro" id="IPR036852">
    <property type="entry name" value="Peptidase_S8/S53_dom_sf"/>
</dbReference>
<feature type="chain" id="PRO_5006135624" description="Peptidase S8/S53 domain-containing protein" evidence="1">
    <location>
        <begin position="22"/>
        <end position="520"/>
    </location>
</feature>
<dbReference type="Proteomes" id="UP000050424">
    <property type="component" value="Unassembled WGS sequence"/>
</dbReference>
<dbReference type="OrthoDB" id="1896086at2759"/>
<sequence>MKLHVLLPFWLLFALIPALDTANVKYVARMATELENDLYTLQGHNGIIRVIKLEDAPSEGRYVIRLVDGQNLDQCHKTSASLKALFGDKFREPMIRDGVVRRWVASLTTDNVEQAKMIDGVKDDIDANPERRKKSVVTMSLTLGDEWEDDLISSVTVQLQDLFARDVPFVCISGNSDEGFEGEEVDEYPALLEGPDLPIIVVGSVNLRGERSETSKGGPHVTIHAPRQWLVAGEIANLLSYETVPFDTSDGVLVENLKAYLQSDQGSWERAQGVRVLWNGVTEVDNPGEHVECNGLGKNIYVERDSVNDLIENDFCPSTSMQNGLQQRSLSVSRIYNEGTPNMVTLSIDSQTEQTEQDCVKYLKMAVDDRDIPSKINPANYKGGGSTTVRGATYRVSPGSIRAGAEKGKQAGCDSTYKGLFNDYWVWGHGWGSSDYGESLKNEIEGCSPLPGTWRFDYGIGDDGREWSARFRTMILKNSNTPLTERTARQRMEYTQTEEYSQQLKHQTTLEAKMPNKMTL</sequence>
<keyword evidence="1" id="KW-0732">Signal</keyword>
<feature type="signal peptide" evidence="1">
    <location>
        <begin position="1"/>
        <end position="21"/>
    </location>
</feature>
<evidence type="ECO:0000313" key="2">
    <source>
        <dbReference type="EMBL" id="KPM39889.1"/>
    </source>
</evidence>
<dbReference type="Gene3D" id="3.40.50.200">
    <property type="entry name" value="Peptidase S8/S53 domain"/>
    <property type="match status" value="1"/>
</dbReference>
<dbReference type="Pfam" id="PF18647">
    <property type="entry name" value="Fungal_lectin_2"/>
    <property type="match status" value="1"/>
</dbReference>
<dbReference type="GO" id="GO:0004252">
    <property type="term" value="F:serine-type endopeptidase activity"/>
    <property type="evidence" value="ECO:0007669"/>
    <property type="project" value="InterPro"/>
</dbReference>
<evidence type="ECO:0000313" key="3">
    <source>
        <dbReference type="Proteomes" id="UP000050424"/>
    </source>
</evidence>
<evidence type="ECO:0008006" key="4">
    <source>
        <dbReference type="Google" id="ProtNLM"/>
    </source>
</evidence>
<dbReference type="GO" id="GO:0006508">
    <property type="term" value="P:proteolysis"/>
    <property type="evidence" value="ECO:0007669"/>
    <property type="project" value="InterPro"/>
</dbReference>